<protein>
    <recommendedName>
        <fullName evidence="1">CHK kinase-like domain-containing protein</fullName>
    </recommendedName>
</protein>
<dbReference type="EMBL" id="JRES01000608">
    <property type="protein sequence ID" value="KNC29960.1"/>
    <property type="molecule type" value="Genomic_DNA"/>
</dbReference>
<dbReference type="OrthoDB" id="191037at2759"/>
<dbReference type="SMART" id="SM00587">
    <property type="entry name" value="CHK"/>
    <property type="match status" value="2"/>
</dbReference>
<evidence type="ECO:0000259" key="1">
    <source>
        <dbReference type="SMART" id="SM00587"/>
    </source>
</evidence>
<feature type="domain" description="CHK kinase-like" evidence="1">
    <location>
        <begin position="63"/>
        <end position="232"/>
    </location>
</feature>
<dbReference type="OMA" id="QWHAGTA"/>
<dbReference type="PANTHER" id="PTHR11012:SF6">
    <property type="entry name" value="CHK DOMAIN OV1-RELATED"/>
    <property type="match status" value="1"/>
</dbReference>
<dbReference type="Proteomes" id="UP000037069">
    <property type="component" value="Unassembled WGS sequence"/>
</dbReference>
<evidence type="ECO:0000313" key="3">
    <source>
        <dbReference type="Proteomes" id="UP000037069"/>
    </source>
</evidence>
<dbReference type="InterPro" id="IPR004119">
    <property type="entry name" value="EcKL"/>
</dbReference>
<organism evidence="2 3">
    <name type="scientific">Lucilia cuprina</name>
    <name type="common">Green bottle fly</name>
    <name type="synonym">Australian sheep blowfly</name>
    <dbReference type="NCBI Taxonomy" id="7375"/>
    <lineage>
        <taxon>Eukaryota</taxon>
        <taxon>Metazoa</taxon>
        <taxon>Ecdysozoa</taxon>
        <taxon>Arthropoda</taxon>
        <taxon>Hexapoda</taxon>
        <taxon>Insecta</taxon>
        <taxon>Pterygota</taxon>
        <taxon>Neoptera</taxon>
        <taxon>Endopterygota</taxon>
        <taxon>Diptera</taxon>
        <taxon>Brachycera</taxon>
        <taxon>Muscomorpha</taxon>
        <taxon>Oestroidea</taxon>
        <taxon>Calliphoridae</taxon>
        <taxon>Luciliinae</taxon>
        <taxon>Lucilia</taxon>
    </lineage>
</organism>
<dbReference type="AlphaFoldDB" id="A0A0L0CCH9"/>
<dbReference type="InterPro" id="IPR015897">
    <property type="entry name" value="CHK_kinase-like"/>
</dbReference>
<sequence>MANYEGTPVNGTDIPLWIKVSLFEPIFKQIEPQFHQTKDFKVKRALSAGENYVTIMLRVEAEIELKDRSSKSITLMLKTANNNEMFREMMKNHNIFDVEAKMYREVVPELEEMYKNVDCSKSNEGHELYHERMCEKLNGRTDELYNTAMLDLNEFNVLNHGDCWSNNFMFKHDDTGKIKETFLVDYQIPRYGIPAQDLYYFLLSSTKYELKIKYFDYFIKYYHTELLKNLKLLNYSKKIPTLSDIHISLHKHLTHKSNMVNDQETTAIAYDIPSWIKVSLFEPVFKEIESKFHQTKNFQAKRALSAGENYATIMLRIEAEIELKDGSSKSITLMLKTAHDSEMFRQMMKTNNIFDVEATMYRDIVPELEQMYKDVGVEVRFGAKSYLLTTDQPYILLEDLKPEGFENVNRLEGLDMEHTHAVLKKLAQWHAASANRVALKGPYDKSICEGFVKEETREMAKTMFGSMYKVHLDCVKSYDGHELYYERMCEQLDGRTDELYNAAKLDLNEFNVLNHGDCWSNNVMFKHDDTGKIKETFLVDYQIPRYGTPAQDLYYFLLSSTKYELKIKYFDYFIKYYHNELLKNLKLLNYSRKIPTLKDIHISLHKHHPWGLSTVIGVMAAVLLDPNENANIENFIGEDDAGMKLKIQMYSNARYRKHSELILPWLYNRGAI</sequence>
<evidence type="ECO:0000313" key="2">
    <source>
        <dbReference type="EMBL" id="KNC29960.1"/>
    </source>
</evidence>
<dbReference type="Pfam" id="PF02958">
    <property type="entry name" value="EcKL"/>
    <property type="match status" value="3"/>
</dbReference>
<dbReference type="Gene3D" id="3.90.1200.10">
    <property type="match status" value="2"/>
</dbReference>
<proteinExistence type="predicted"/>
<dbReference type="InterPro" id="IPR011009">
    <property type="entry name" value="Kinase-like_dom_sf"/>
</dbReference>
<gene>
    <name evidence="2" type="ORF">FF38_08532</name>
</gene>
<comment type="caution">
    <text evidence="2">The sequence shown here is derived from an EMBL/GenBank/DDBJ whole genome shotgun (WGS) entry which is preliminary data.</text>
</comment>
<name>A0A0L0CCH9_LUCCU</name>
<reference evidence="2 3" key="1">
    <citation type="journal article" date="2015" name="Nat. Commun.">
        <title>Lucilia cuprina genome unlocks parasitic fly biology to underpin future interventions.</title>
        <authorList>
            <person name="Anstead C.A."/>
            <person name="Korhonen P.K."/>
            <person name="Young N.D."/>
            <person name="Hall R.S."/>
            <person name="Jex A.R."/>
            <person name="Murali S.C."/>
            <person name="Hughes D.S."/>
            <person name="Lee S.F."/>
            <person name="Perry T."/>
            <person name="Stroehlein A.J."/>
            <person name="Ansell B.R."/>
            <person name="Breugelmans B."/>
            <person name="Hofmann A."/>
            <person name="Qu J."/>
            <person name="Dugan S."/>
            <person name="Lee S.L."/>
            <person name="Chao H."/>
            <person name="Dinh H."/>
            <person name="Han Y."/>
            <person name="Doddapaneni H.V."/>
            <person name="Worley K.C."/>
            <person name="Muzny D.M."/>
            <person name="Ioannidis P."/>
            <person name="Waterhouse R.M."/>
            <person name="Zdobnov E.M."/>
            <person name="James P.J."/>
            <person name="Bagnall N.H."/>
            <person name="Kotze A.C."/>
            <person name="Gibbs R.A."/>
            <person name="Richards S."/>
            <person name="Batterham P."/>
            <person name="Gasser R.B."/>
        </authorList>
    </citation>
    <scope>NUCLEOTIDE SEQUENCE [LARGE SCALE GENOMIC DNA]</scope>
    <source>
        <strain evidence="2 3">LS</strain>
        <tissue evidence="2">Full body</tissue>
    </source>
</reference>
<dbReference type="SUPFAM" id="SSF56112">
    <property type="entry name" value="Protein kinase-like (PK-like)"/>
    <property type="match status" value="2"/>
</dbReference>
<accession>A0A0L0CCH9</accession>
<dbReference type="PANTHER" id="PTHR11012">
    <property type="entry name" value="PROTEIN KINASE-LIKE DOMAIN-CONTAINING"/>
    <property type="match status" value="1"/>
</dbReference>
<keyword evidence="3" id="KW-1185">Reference proteome</keyword>
<feature type="domain" description="CHK kinase-like" evidence="1">
    <location>
        <begin position="395"/>
        <end position="587"/>
    </location>
</feature>